<dbReference type="InterPro" id="IPR002634">
    <property type="entry name" value="BolA"/>
</dbReference>
<dbReference type="RefSeq" id="XP_035318050.1">
    <property type="nucleotide sequence ID" value="XM_035466891.1"/>
</dbReference>
<dbReference type="AlphaFoldDB" id="A0A9P4YPL0"/>
<proteinExistence type="inferred from homology"/>
<protein>
    <submittedName>
        <fullName evidence="3">BolA-like protein 3</fullName>
    </submittedName>
</protein>
<organism evidence="3 4">
    <name type="scientific">Geosmithia morbida</name>
    <dbReference type="NCBI Taxonomy" id="1094350"/>
    <lineage>
        <taxon>Eukaryota</taxon>
        <taxon>Fungi</taxon>
        <taxon>Dikarya</taxon>
        <taxon>Ascomycota</taxon>
        <taxon>Pezizomycotina</taxon>
        <taxon>Sordariomycetes</taxon>
        <taxon>Hypocreomycetidae</taxon>
        <taxon>Hypocreales</taxon>
        <taxon>Bionectriaceae</taxon>
        <taxon>Geosmithia</taxon>
    </lineage>
</organism>
<dbReference type="GeneID" id="55971145"/>
<dbReference type="SUPFAM" id="SSF82657">
    <property type="entry name" value="BolA-like"/>
    <property type="match status" value="1"/>
</dbReference>
<dbReference type="GO" id="GO:0005759">
    <property type="term" value="C:mitochondrial matrix"/>
    <property type="evidence" value="ECO:0007669"/>
    <property type="project" value="TreeGrafter"/>
</dbReference>
<comment type="similarity">
    <text evidence="1 2">Belongs to the BolA/IbaG family.</text>
</comment>
<dbReference type="Proteomes" id="UP000749293">
    <property type="component" value="Unassembled WGS sequence"/>
</dbReference>
<evidence type="ECO:0000313" key="3">
    <source>
        <dbReference type="EMBL" id="KAF4119398.1"/>
    </source>
</evidence>
<dbReference type="InterPro" id="IPR036065">
    <property type="entry name" value="BolA-like_sf"/>
</dbReference>
<keyword evidence="4" id="KW-1185">Reference proteome</keyword>
<gene>
    <name evidence="3" type="ORF">GMORB2_4917</name>
</gene>
<evidence type="ECO:0000256" key="2">
    <source>
        <dbReference type="RuleBase" id="RU003860"/>
    </source>
</evidence>
<dbReference type="OrthoDB" id="203381at2759"/>
<dbReference type="PANTHER" id="PTHR46188:SF1">
    <property type="entry name" value="BOLA-LIKE PROTEIN 3"/>
    <property type="match status" value="1"/>
</dbReference>
<sequence length="142" mass="15091">MFLRRNPLLSRRLIAAVPRVAIPATATAAAAATSPRLSFPSATTAGQSRAFSSDDAVSSMTEAESAIASTITSFEALDPISSILVRDVSGGCGSMYAIEVASRRFKGMNLLAQQRLVNKALGDQVKNWHGVQIRTRVPEEGE</sequence>
<dbReference type="Pfam" id="PF01722">
    <property type="entry name" value="BolA"/>
    <property type="match status" value="1"/>
</dbReference>
<dbReference type="Gene3D" id="3.30.300.90">
    <property type="entry name" value="BolA-like"/>
    <property type="match status" value="1"/>
</dbReference>
<comment type="caution">
    <text evidence="3">The sequence shown here is derived from an EMBL/GenBank/DDBJ whole genome shotgun (WGS) entry which is preliminary data.</text>
</comment>
<dbReference type="InterPro" id="IPR052275">
    <property type="entry name" value="Mt_Fe-S_assembly_factor"/>
</dbReference>
<reference evidence="3" key="1">
    <citation type="submission" date="2020-03" db="EMBL/GenBank/DDBJ databases">
        <title>Site-based positive gene gene selection in Geosmithia morbida across the United States reveals a broad range of putative effectors and factors for local host and environmental adapation.</title>
        <authorList>
            <person name="Onufrak A."/>
            <person name="Murdoch R.W."/>
            <person name="Gazis R."/>
            <person name="Huff M."/>
            <person name="Staton M."/>
            <person name="Klingeman W."/>
            <person name="Hadziabdic D."/>
        </authorList>
    </citation>
    <scope>NUCLEOTIDE SEQUENCE</scope>
    <source>
        <strain evidence="3">1262</strain>
    </source>
</reference>
<dbReference type="EMBL" id="JAANYQ010000027">
    <property type="protein sequence ID" value="KAF4119398.1"/>
    <property type="molecule type" value="Genomic_DNA"/>
</dbReference>
<evidence type="ECO:0000256" key="1">
    <source>
        <dbReference type="ARBA" id="ARBA00005578"/>
    </source>
</evidence>
<dbReference type="PANTHER" id="PTHR46188">
    <property type="entry name" value="BOLA-LIKE PROTEIN 3"/>
    <property type="match status" value="1"/>
</dbReference>
<accession>A0A9P4YPL0</accession>
<name>A0A9P4YPL0_9HYPO</name>
<evidence type="ECO:0000313" key="4">
    <source>
        <dbReference type="Proteomes" id="UP000749293"/>
    </source>
</evidence>